<dbReference type="AlphaFoldDB" id="A0A498I3Q1"/>
<proteinExistence type="predicted"/>
<keyword evidence="2" id="KW-1185">Reference proteome</keyword>
<organism evidence="1 2">
    <name type="scientific">Malus domestica</name>
    <name type="common">Apple</name>
    <name type="synonym">Pyrus malus</name>
    <dbReference type="NCBI Taxonomy" id="3750"/>
    <lineage>
        <taxon>Eukaryota</taxon>
        <taxon>Viridiplantae</taxon>
        <taxon>Streptophyta</taxon>
        <taxon>Embryophyta</taxon>
        <taxon>Tracheophyta</taxon>
        <taxon>Spermatophyta</taxon>
        <taxon>Magnoliopsida</taxon>
        <taxon>eudicotyledons</taxon>
        <taxon>Gunneridae</taxon>
        <taxon>Pentapetalae</taxon>
        <taxon>rosids</taxon>
        <taxon>fabids</taxon>
        <taxon>Rosales</taxon>
        <taxon>Rosaceae</taxon>
        <taxon>Amygdaloideae</taxon>
        <taxon>Maleae</taxon>
        <taxon>Malus</taxon>
    </lineage>
</organism>
<sequence>MANQGVSSERQEDLDKVLPRHCYSLMVEEYKLLGKGKKIKVLWDLFFGSFGWKETSRFFRTTKAVEGRICGIMFGYGHLYGPRLL</sequence>
<evidence type="ECO:0000313" key="1">
    <source>
        <dbReference type="EMBL" id="RXH76862.1"/>
    </source>
</evidence>
<name>A0A498I3Q1_MALDO</name>
<accession>A0A498I3Q1</accession>
<evidence type="ECO:0000313" key="2">
    <source>
        <dbReference type="Proteomes" id="UP000290289"/>
    </source>
</evidence>
<comment type="caution">
    <text evidence="1">The sequence shown here is derived from an EMBL/GenBank/DDBJ whole genome shotgun (WGS) entry which is preliminary data.</text>
</comment>
<gene>
    <name evidence="1" type="ORF">DVH24_019750</name>
</gene>
<dbReference type="Proteomes" id="UP000290289">
    <property type="component" value="Chromosome 14"/>
</dbReference>
<reference evidence="1 2" key="1">
    <citation type="submission" date="2018-10" db="EMBL/GenBank/DDBJ databases">
        <title>A high-quality apple genome assembly.</title>
        <authorList>
            <person name="Hu J."/>
        </authorList>
    </citation>
    <scope>NUCLEOTIDE SEQUENCE [LARGE SCALE GENOMIC DNA]</scope>
    <source>
        <strain evidence="2">cv. HFTH1</strain>
        <tissue evidence="1">Young leaf</tissue>
    </source>
</reference>
<protein>
    <submittedName>
        <fullName evidence="1">Uncharacterized protein</fullName>
    </submittedName>
</protein>
<dbReference type="EMBL" id="RDQH01000340">
    <property type="protein sequence ID" value="RXH76862.1"/>
    <property type="molecule type" value="Genomic_DNA"/>
</dbReference>